<dbReference type="InterPro" id="IPR026234">
    <property type="entry name" value="MRGPCRFAMILY"/>
</dbReference>
<feature type="region of interest" description="Disordered" evidence="10">
    <location>
        <begin position="309"/>
        <end position="329"/>
    </location>
</feature>
<keyword evidence="8 9" id="KW-0807">Transducer</keyword>
<keyword evidence="4 11" id="KW-1133">Transmembrane helix</keyword>
<comment type="similarity">
    <text evidence="9">Belongs to the G-protein coupled receptor 1 family.</text>
</comment>
<dbReference type="InterPro" id="IPR000276">
    <property type="entry name" value="GPCR_Rhodpsn"/>
</dbReference>
<keyword evidence="2" id="KW-1003">Cell membrane</keyword>
<evidence type="ECO:0000256" key="11">
    <source>
        <dbReference type="SAM" id="Phobius"/>
    </source>
</evidence>
<dbReference type="OrthoDB" id="9665666at2759"/>
<feature type="transmembrane region" description="Helical" evidence="11">
    <location>
        <begin position="221"/>
        <end position="245"/>
    </location>
</feature>
<feature type="transmembrane region" description="Helical" evidence="11">
    <location>
        <begin position="183"/>
        <end position="209"/>
    </location>
</feature>
<dbReference type="PRINTS" id="PR02108">
    <property type="entry name" value="MRGPCRFAMILY"/>
</dbReference>
<evidence type="ECO:0000256" key="1">
    <source>
        <dbReference type="ARBA" id="ARBA00004651"/>
    </source>
</evidence>
<comment type="subcellular location">
    <subcellularLocation>
        <location evidence="1">Cell membrane</location>
        <topology evidence="1">Multi-pass membrane protein</topology>
    </subcellularLocation>
</comment>
<dbReference type="Proteomes" id="UP000700334">
    <property type="component" value="Unassembled WGS sequence"/>
</dbReference>
<feature type="transmembrane region" description="Helical" evidence="11">
    <location>
        <begin position="67"/>
        <end position="84"/>
    </location>
</feature>
<keyword evidence="14" id="KW-1185">Reference proteome</keyword>
<evidence type="ECO:0000256" key="4">
    <source>
        <dbReference type="ARBA" id="ARBA00022989"/>
    </source>
</evidence>
<dbReference type="PRINTS" id="PR00237">
    <property type="entry name" value="GPCRRHODOPSN"/>
</dbReference>
<evidence type="ECO:0000256" key="8">
    <source>
        <dbReference type="ARBA" id="ARBA00023224"/>
    </source>
</evidence>
<dbReference type="PANTHER" id="PTHR11334:SF29">
    <property type="entry name" value="MAS-RELATED G-PROTEIN COUPLED RECEPTOR MEMBER X2"/>
    <property type="match status" value="1"/>
</dbReference>
<evidence type="ECO:0000256" key="5">
    <source>
        <dbReference type="ARBA" id="ARBA00023040"/>
    </source>
</evidence>
<dbReference type="FunFam" id="1.20.1070.10:FF:000140">
    <property type="entry name" value="Mas-related G-protein coupled receptor member X2"/>
    <property type="match status" value="1"/>
</dbReference>
<feature type="domain" description="G-protein coupled receptors family 1 profile" evidence="12">
    <location>
        <begin position="47"/>
        <end position="275"/>
    </location>
</feature>
<organism evidence="13 14">
    <name type="scientific">Galemys pyrenaicus</name>
    <name type="common">Iberian desman</name>
    <name type="synonym">Pyrenean desman</name>
    <dbReference type="NCBI Taxonomy" id="202257"/>
    <lineage>
        <taxon>Eukaryota</taxon>
        <taxon>Metazoa</taxon>
        <taxon>Chordata</taxon>
        <taxon>Craniata</taxon>
        <taxon>Vertebrata</taxon>
        <taxon>Euteleostomi</taxon>
        <taxon>Mammalia</taxon>
        <taxon>Eutheria</taxon>
        <taxon>Laurasiatheria</taxon>
        <taxon>Eulipotyphla</taxon>
        <taxon>Talpidae</taxon>
        <taxon>Galemys</taxon>
    </lineage>
</organism>
<protein>
    <submittedName>
        <fullName evidence="13">Mas-related G-protein coupled receptor member X2</fullName>
    </submittedName>
</protein>
<dbReference type="EMBL" id="JAGFMF010011390">
    <property type="protein sequence ID" value="KAG8524250.1"/>
    <property type="molecule type" value="Genomic_DNA"/>
</dbReference>
<dbReference type="InterPro" id="IPR017452">
    <property type="entry name" value="GPCR_Rhodpsn_7TM"/>
</dbReference>
<dbReference type="SUPFAM" id="SSF81321">
    <property type="entry name" value="Family A G protein-coupled receptor-like"/>
    <property type="match status" value="1"/>
</dbReference>
<evidence type="ECO:0000256" key="9">
    <source>
        <dbReference type="RuleBase" id="RU000688"/>
    </source>
</evidence>
<evidence type="ECO:0000256" key="6">
    <source>
        <dbReference type="ARBA" id="ARBA00023136"/>
    </source>
</evidence>
<feature type="transmembrane region" description="Helical" evidence="11">
    <location>
        <begin position="145"/>
        <end position="163"/>
    </location>
</feature>
<keyword evidence="3 9" id="KW-0812">Transmembrane</keyword>
<evidence type="ECO:0000256" key="3">
    <source>
        <dbReference type="ARBA" id="ARBA00022692"/>
    </source>
</evidence>
<accession>A0A8J6AW29</accession>
<evidence type="ECO:0000256" key="10">
    <source>
        <dbReference type="SAM" id="MobiDB-lite"/>
    </source>
</evidence>
<keyword evidence="6 11" id="KW-0472">Membrane</keyword>
<evidence type="ECO:0000313" key="14">
    <source>
        <dbReference type="Proteomes" id="UP000700334"/>
    </source>
</evidence>
<dbReference type="PROSITE" id="PS50262">
    <property type="entry name" value="G_PROTEIN_RECEP_F1_2"/>
    <property type="match status" value="1"/>
</dbReference>
<dbReference type="Pfam" id="PF00001">
    <property type="entry name" value="7tm_1"/>
    <property type="match status" value="1"/>
</dbReference>
<evidence type="ECO:0000313" key="13">
    <source>
        <dbReference type="EMBL" id="KAG8524250.1"/>
    </source>
</evidence>
<name>A0A8J6AW29_GALPY</name>
<dbReference type="GO" id="GO:0004930">
    <property type="term" value="F:G protein-coupled receptor activity"/>
    <property type="evidence" value="ECO:0007669"/>
    <property type="project" value="UniProtKB-KW"/>
</dbReference>
<feature type="transmembrane region" description="Helical" evidence="11">
    <location>
        <begin position="104"/>
        <end position="124"/>
    </location>
</feature>
<gene>
    <name evidence="13" type="ORF">J0S82_009539</name>
</gene>
<dbReference type="AlphaFoldDB" id="A0A8J6AW29"/>
<evidence type="ECO:0000259" key="12">
    <source>
        <dbReference type="PROSITE" id="PS50262"/>
    </source>
</evidence>
<comment type="caution">
    <text evidence="13">The sequence shown here is derived from an EMBL/GenBank/DDBJ whole genome shotgun (WGS) entry which is preliminary data.</text>
</comment>
<feature type="transmembrane region" description="Helical" evidence="11">
    <location>
        <begin position="28"/>
        <end position="55"/>
    </location>
</feature>
<dbReference type="GO" id="GO:0005886">
    <property type="term" value="C:plasma membrane"/>
    <property type="evidence" value="ECO:0007669"/>
    <property type="project" value="UniProtKB-SubCell"/>
</dbReference>
<keyword evidence="5 9" id="KW-0297">G-protein coupled receptor</keyword>
<feature type="transmembrane region" description="Helical" evidence="11">
    <location>
        <begin position="257"/>
        <end position="281"/>
    </location>
</feature>
<reference evidence="13" key="1">
    <citation type="journal article" date="2021" name="Evol. Appl.">
        <title>The genome of the Pyrenean desman and the effects of bottlenecks and inbreeding on the genomic landscape of an endangered species.</title>
        <authorList>
            <person name="Escoda L."/>
            <person name="Castresana J."/>
        </authorList>
    </citation>
    <scope>NUCLEOTIDE SEQUENCE</scope>
    <source>
        <strain evidence="13">IBE-C5619</strain>
    </source>
</reference>
<dbReference type="PROSITE" id="PS00237">
    <property type="entry name" value="G_PROTEIN_RECEP_F1_1"/>
    <property type="match status" value="1"/>
</dbReference>
<sequence length="329" mass="37289">MDPTVPAWDAELTPSNASYQAYPEATDIVTLVLVFLDFFITLVGMAGNAVVLWLLGFCMPKNAFSVYVLNLAGADFLFLSLEIMDILKVIIEYFQPIKIAIPDIFVVASTSTYIVGLSILSAISTERCLSVLCPIWYRCHRPRQTSAVVCALLWALSLLLSLLEGKYCALLFEDFDDVWCQVFDFITAGWLIFLFVLLSGSSLGLLSRLLCGSQRIQLTRLYVTVILTVLVFLLCGLPFGIHYFLLIWVSVYSRHRYVAALVLSCVNSCANPFIYFFVGNFRHRQRRRRRRQTLKLVLQRALQDLPEVDESESSLPQETLEMSRSSQVF</sequence>
<evidence type="ECO:0000256" key="2">
    <source>
        <dbReference type="ARBA" id="ARBA00022475"/>
    </source>
</evidence>
<feature type="compositionally biased region" description="Polar residues" evidence="10">
    <location>
        <begin position="313"/>
        <end position="329"/>
    </location>
</feature>
<dbReference type="Gene3D" id="1.20.1070.10">
    <property type="entry name" value="Rhodopsin 7-helix transmembrane proteins"/>
    <property type="match status" value="1"/>
</dbReference>
<dbReference type="PANTHER" id="PTHR11334">
    <property type="entry name" value="MAS-RELATED G-PROTEIN COUPLED RECEPTOR"/>
    <property type="match status" value="1"/>
</dbReference>
<proteinExistence type="inferred from homology"/>
<keyword evidence="7 9" id="KW-0675">Receptor</keyword>
<evidence type="ECO:0000256" key="7">
    <source>
        <dbReference type="ARBA" id="ARBA00023170"/>
    </source>
</evidence>